<name>A0A376KQD7_ECOLX</name>
<protein>
    <submittedName>
        <fullName evidence="1">NADH dehydrogenase operon transcriptional regulator</fullName>
    </submittedName>
</protein>
<gene>
    <name evidence="1" type="primary">lrhA_2</name>
    <name evidence="1" type="ORF">NCTC10418_02501</name>
</gene>
<reference evidence="1 2" key="1">
    <citation type="submission" date="2018-06" db="EMBL/GenBank/DDBJ databases">
        <authorList>
            <consortium name="Pathogen Informatics"/>
            <person name="Doyle S."/>
        </authorList>
    </citation>
    <scope>NUCLEOTIDE SEQUENCE [LARGE SCALE GENOMIC DNA]</scope>
    <source>
        <strain evidence="1 2">NCTC10418</strain>
    </source>
</reference>
<accession>A0A376KQD7</accession>
<evidence type="ECO:0000313" key="1">
    <source>
        <dbReference type="EMBL" id="STE84898.1"/>
    </source>
</evidence>
<sequence>MVTTHRPSAFKALNLRTSPTHWYCAAEYVLQKGEPIPLVLLDDPKSVSRYGAGDA</sequence>
<organism evidence="1 2">
    <name type="scientific">Escherichia coli</name>
    <dbReference type="NCBI Taxonomy" id="562"/>
    <lineage>
        <taxon>Bacteria</taxon>
        <taxon>Pseudomonadati</taxon>
        <taxon>Pseudomonadota</taxon>
        <taxon>Gammaproteobacteria</taxon>
        <taxon>Enterobacterales</taxon>
        <taxon>Enterobacteriaceae</taxon>
        <taxon>Escherichia</taxon>
    </lineage>
</organism>
<evidence type="ECO:0000313" key="2">
    <source>
        <dbReference type="Proteomes" id="UP000255460"/>
    </source>
</evidence>
<dbReference type="Gene3D" id="3.40.190.10">
    <property type="entry name" value="Periplasmic binding protein-like II"/>
    <property type="match status" value="2"/>
</dbReference>
<dbReference type="Proteomes" id="UP000255460">
    <property type="component" value="Unassembled WGS sequence"/>
</dbReference>
<proteinExistence type="predicted"/>
<dbReference type="AlphaFoldDB" id="A0A376KQD7"/>
<dbReference type="EMBL" id="UFZQ01000001">
    <property type="protein sequence ID" value="STE84898.1"/>
    <property type="molecule type" value="Genomic_DNA"/>
</dbReference>